<evidence type="ECO:0000256" key="1">
    <source>
        <dbReference type="SAM" id="MobiDB-lite"/>
    </source>
</evidence>
<comment type="caution">
    <text evidence="2">The sequence shown here is derived from an EMBL/GenBank/DDBJ whole genome shotgun (WGS) entry which is preliminary data.</text>
</comment>
<dbReference type="EMBL" id="BAABKQ010000002">
    <property type="protein sequence ID" value="GAA4826065.1"/>
    <property type="molecule type" value="Genomic_DNA"/>
</dbReference>
<dbReference type="Gene3D" id="1.10.260.40">
    <property type="entry name" value="lambda repressor-like DNA-binding domains"/>
    <property type="match status" value="1"/>
</dbReference>
<dbReference type="RefSeq" id="WP_345603268.1">
    <property type="nucleotide sequence ID" value="NZ_BAABKQ010000002.1"/>
</dbReference>
<name>A0ABP9D3W5_9ACTN</name>
<gene>
    <name evidence="2" type="ORF">GCM10023353_39030</name>
</gene>
<keyword evidence="3" id="KW-1185">Reference proteome</keyword>
<dbReference type="Proteomes" id="UP001500839">
    <property type="component" value="Unassembled WGS sequence"/>
</dbReference>
<accession>A0ABP9D3W5</accession>
<sequence length="154" mass="16826">MSTFGDRLNHLVETVHPASRGPLSNAEIAQELTRRGHKVTASYIAQIRRGTRGTTGVAGQLVLHLASMFGVEPDYFYDDDFAADTDQQLELIAAVRDSGVERIATRSMGLSADGLDAVEGFIEHLRKVEGMRASREKKRKPGAAHQEQNPLGPD</sequence>
<protein>
    <submittedName>
        <fullName evidence="2">Helix-turn-helix transcriptional regulator</fullName>
    </submittedName>
</protein>
<reference evidence="3" key="1">
    <citation type="journal article" date="2019" name="Int. J. Syst. Evol. Microbiol.">
        <title>The Global Catalogue of Microorganisms (GCM) 10K type strain sequencing project: providing services to taxonomists for standard genome sequencing and annotation.</title>
        <authorList>
            <consortium name="The Broad Institute Genomics Platform"/>
            <consortium name="The Broad Institute Genome Sequencing Center for Infectious Disease"/>
            <person name="Wu L."/>
            <person name="Ma J."/>
        </authorList>
    </citation>
    <scope>NUCLEOTIDE SEQUENCE [LARGE SCALE GENOMIC DNA]</scope>
    <source>
        <strain evidence="3">JCM 18542</strain>
    </source>
</reference>
<dbReference type="InterPro" id="IPR010982">
    <property type="entry name" value="Lambda_DNA-bd_dom_sf"/>
</dbReference>
<proteinExistence type="predicted"/>
<organism evidence="2 3">
    <name type="scientific">Tomitella cavernea</name>
    <dbReference type="NCBI Taxonomy" id="1387982"/>
    <lineage>
        <taxon>Bacteria</taxon>
        <taxon>Bacillati</taxon>
        <taxon>Actinomycetota</taxon>
        <taxon>Actinomycetes</taxon>
        <taxon>Mycobacteriales</taxon>
        <taxon>Tomitella</taxon>
    </lineage>
</organism>
<evidence type="ECO:0000313" key="2">
    <source>
        <dbReference type="EMBL" id="GAA4826065.1"/>
    </source>
</evidence>
<feature type="region of interest" description="Disordered" evidence="1">
    <location>
        <begin position="131"/>
        <end position="154"/>
    </location>
</feature>
<evidence type="ECO:0000313" key="3">
    <source>
        <dbReference type="Proteomes" id="UP001500839"/>
    </source>
</evidence>